<evidence type="ECO:0000313" key="2">
    <source>
        <dbReference type="EMBL" id="MEE2037730.1"/>
    </source>
</evidence>
<dbReference type="Proteomes" id="UP001356095">
    <property type="component" value="Unassembled WGS sequence"/>
</dbReference>
<feature type="chain" id="PRO_5046080602" evidence="1">
    <location>
        <begin position="26"/>
        <end position="82"/>
    </location>
</feature>
<dbReference type="EMBL" id="JAUZMY010000008">
    <property type="protein sequence ID" value="MEE2037730.1"/>
    <property type="molecule type" value="Genomic_DNA"/>
</dbReference>
<evidence type="ECO:0000256" key="1">
    <source>
        <dbReference type="SAM" id="SignalP"/>
    </source>
</evidence>
<reference evidence="2 3" key="1">
    <citation type="submission" date="2023-08" db="EMBL/GenBank/DDBJ databases">
        <authorList>
            <person name="Girao M."/>
            <person name="Carvalho M.F."/>
        </authorList>
    </citation>
    <scope>NUCLEOTIDE SEQUENCE [LARGE SCALE GENOMIC DNA]</scope>
    <source>
        <strain evidence="2 3">CT-R113</strain>
    </source>
</reference>
<sequence>MRLSSRALTTVVLALGIALGAPAVAAADARFQSVDSFAGPQGASITVIRSVVGDDGKVTYKRVTYFAGPDGAQVFRSHSAAK</sequence>
<feature type="signal peptide" evidence="1">
    <location>
        <begin position="1"/>
        <end position="25"/>
    </location>
</feature>
<proteinExistence type="predicted"/>
<organism evidence="2 3">
    <name type="scientific">Nocardiopsis codii</name>
    <dbReference type="NCBI Taxonomy" id="3065942"/>
    <lineage>
        <taxon>Bacteria</taxon>
        <taxon>Bacillati</taxon>
        <taxon>Actinomycetota</taxon>
        <taxon>Actinomycetes</taxon>
        <taxon>Streptosporangiales</taxon>
        <taxon>Nocardiopsidaceae</taxon>
        <taxon>Nocardiopsis</taxon>
    </lineage>
</organism>
<keyword evidence="3" id="KW-1185">Reference proteome</keyword>
<comment type="caution">
    <text evidence="2">The sequence shown here is derived from an EMBL/GenBank/DDBJ whole genome shotgun (WGS) entry which is preliminary data.</text>
</comment>
<protein>
    <submittedName>
        <fullName evidence="2">Uncharacterized protein</fullName>
    </submittedName>
</protein>
<evidence type="ECO:0000313" key="3">
    <source>
        <dbReference type="Proteomes" id="UP001356095"/>
    </source>
</evidence>
<name>A0ABU7K654_9ACTN</name>
<gene>
    <name evidence="2" type="ORF">Q8791_10910</name>
</gene>
<keyword evidence="1" id="KW-0732">Signal</keyword>
<dbReference type="RefSeq" id="WP_330091524.1">
    <property type="nucleotide sequence ID" value="NZ_JAUZMY010000008.1"/>
</dbReference>
<accession>A0ABU7K654</accession>